<sequence length="62" mass="6906">MFSRVLSRVPRRVVSRGSSLALSSVPQKQQAPILCNQLHSLVRASPNVVLNSNPPFFRYIDA</sequence>
<evidence type="ECO:0000313" key="2">
    <source>
        <dbReference type="Proteomes" id="UP000237347"/>
    </source>
</evidence>
<reference evidence="1 2" key="1">
    <citation type="journal article" date="2018" name="Sci. Data">
        <title>The draft genome sequence of cork oak.</title>
        <authorList>
            <person name="Ramos A.M."/>
            <person name="Usie A."/>
            <person name="Barbosa P."/>
            <person name="Barros P.M."/>
            <person name="Capote T."/>
            <person name="Chaves I."/>
            <person name="Simoes F."/>
            <person name="Abreu I."/>
            <person name="Carrasquinho I."/>
            <person name="Faro C."/>
            <person name="Guimaraes J.B."/>
            <person name="Mendonca D."/>
            <person name="Nobrega F."/>
            <person name="Rodrigues L."/>
            <person name="Saibo N.J.M."/>
            <person name="Varela M.C."/>
            <person name="Egas C."/>
            <person name="Matos J."/>
            <person name="Miguel C.M."/>
            <person name="Oliveira M.M."/>
            <person name="Ricardo C.P."/>
            <person name="Goncalves S."/>
        </authorList>
    </citation>
    <scope>NUCLEOTIDE SEQUENCE [LARGE SCALE GENOMIC DNA]</scope>
    <source>
        <strain evidence="2">cv. HL8</strain>
    </source>
</reference>
<evidence type="ECO:0000313" key="1">
    <source>
        <dbReference type="EMBL" id="KAK7834143.1"/>
    </source>
</evidence>
<keyword evidence="2" id="KW-1185">Reference proteome</keyword>
<protein>
    <submittedName>
        <fullName evidence="1">Uncharacterized protein</fullName>
    </submittedName>
</protein>
<gene>
    <name evidence="1" type="ORF">CFP56_024902</name>
</gene>
<dbReference type="EMBL" id="PKMF04000393">
    <property type="protein sequence ID" value="KAK7834143.1"/>
    <property type="molecule type" value="Genomic_DNA"/>
</dbReference>
<accession>A0AAW0K5V4</accession>
<name>A0AAW0K5V4_QUESU</name>
<proteinExistence type="predicted"/>
<dbReference type="Proteomes" id="UP000237347">
    <property type="component" value="Unassembled WGS sequence"/>
</dbReference>
<dbReference type="AlphaFoldDB" id="A0AAW0K5V4"/>
<comment type="caution">
    <text evidence="1">The sequence shown here is derived from an EMBL/GenBank/DDBJ whole genome shotgun (WGS) entry which is preliminary data.</text>
</comment>
<organism evidence="1 2">
    <name type="scientific">Quercus suber</name>
    <name type="common">Cork oak</name>
    <dbReference type="NCBI Taxonomy" id="58331"/>
    <lineage>
        <taxon>Eukaryota</taxon>
        <taxon>Viridiplantae</taxon>
        <taxon>Streptophyta</taxon>
        <taxon>Embryophyta</taxon>
        <taxon>Tracheophyta</taxon>
        <taxon>Spermatophyta</taxon>
        <taxon>Magnoliopsida</taxon>
        <taxon>eudicotyledons</taxon>
        <taxon>Gunneridae</taxon>
        <taxon>Pentapetalae</taxon>
        <taxon>rosids</taxon>
        <taxon>fabids</taxon>
        <taxon>Fagales</taxon>
        <taxon>Fagaceae</taxon>
        <taxon>Quercus</taxon>
    </lineage>
</organism>